<keyword evidence="3" id="KW-1185">Reference proteome</keyword>
<feature type="transmembrane region" description="Helical" evidence="1">
    <location>
        <begin position="106"/>
        <end position="125"/>
    </location>
</feature>
<reference evidence="2" key="1">
    <citation type="submission" date="2023-07" db="EMBL/GenBank/DDBJ databases">
        <title>The genome sequence of Rhodocytophaga aerolata KACC 12507.</title>
        <authorList>
            <person name="Zhang X."/>
        </authorList>
    </citation>
    <scope>NUCLEOTIDE SEQUENCE</scope>
    <source>
        <strain evidence="2">KACC 12507</strain>
    </source>
</reference>
<feature type="transmembrane region" description="Helical" evidence="1">
    <location>
        <begin position="178"/>
        <end position="202"/>
    </location>
</feature>
<proteinExistence type="predicted"/>
<dbReference type="EMBL" id="JAUKPO010000010">
    <property type="protein sequence ID" value="MDO1448134.1"/>
    <property type="molecule type" value="Genomic_DNA"/>
</dbReference>
<feature type="transmembrane region" description="Helical" evidence="1">
    <location>
        <begin position="154"/>
        <end position="171"/>
    </location>
</feature>
<feature type="transmembrane region" description="Helical" evidence="1">
    <location>
        <begin position="12"/>
        <end position="33"/>
    </location>
</feature>
<name>A0ABT8R9W8_9BACT</name>
<gene>
    <name evidence="2" type="ORF">Q0590_17805</name>
</gene>
<feature type="transmembrane region" description="Helical" evidence="1">
    <location>
        <begin position="53"/>
        <end position="75"/>
    </location>
</feature>
<keyword evidence="1" id="KW-0812">Transmembrane</keyword>
<accession>A0ABT8R9W8</accession>
<evidence type="ECO:0000313" key="2">
    <source>
        <dbReference type="EMBL" id="MDO1448134.1"/>
    </source>
</evidence>
<evidence type="ECO:0008006" key="4">
    <source>
        <dbReference type="Google" id="ProtNLM"/>
    </source>
</evidence>
<keyword evidence="1" id="KW-1133">Transmembrane helix</keyword>
<sequence length="207" mass="23229">MAGIYMQERGVAVRVFGIDKIALVALGLVGVNLATKTGFPDLLAQGISHKQQYWNPSLIGILFGVVDVAVFKLIIHPEPLNSLTPFMQPFPYSVLLYTAGAVETEVIHRLLPIPILMWSIGGLIVKDSTSQKVFWVLAIVSSIIEPYYQLITNSIGLLIFSFINGFIFNFIQVVYFRWYGFLASLFVRLGHYLIWHILFGVITEYAS</sequence>
<organism evidence="2 3">
    <name type="scientific">Rhodocytophaga aerolata</name>
    <dbReference type="NCBI Taxonomy" id="455078"/>
    <lineage>
        <taxon>Bacteria</taxon>
        <taxon>Pseudomonadati</taxon>
        <taxon>Bacteroidota</taxon>
        <taxon>Cytophagia</taxon>
        <taxon>Cytophagales</taxon>
        <taxon>Rhodocytophagaceae</taxon>
        <taxon>Rhodocytophaga</taxon>
    </lineage>
</organism>
<protein>
    <recommendedName>
        <fullName evidence="4">CPBP family intramembrane metalloprotease</fullName>
    </recommendedName>
</protein>
<evidence type="ECO:0000256" key="1">
    <source>
        <dbReference type="SAM" id="Phobius"/>
    </source>
</evidence>
<keyword evidence="1" id="KW-0472">Membrane</keyword>
<dbReference type="RefSeq" id="WP_302038936.1">
    <property type="nucleotide sequence ID" value="NZ_JAUKPO010000010.1"/>
</dbReference>
<comment type="caution">
    <text evidence="2">The sequence shown here is derived from an EMBL/GenBank/DDBJ whole genome shotgun (WGS) entry which is preliminary data.</text>
</comment>
<evidence type="ECO:0000313" key="3">
    <source>
        <dbReference type="Proteomes" id="UP001168528"/>
    </source>
</evidence>
<dbReference type="Proteomes" id="UP001168528">
    <property type="component" value="Unassembled WGS sequence"/>
</dbReference>